<dbReference type="InterPro" id="IPR008920">
    <property type="entry name" value="TF_FadR/GntR_C"/>
</dbReference>
<evidence type="ECO:0000256" key="1">
    <source>
        <dbReference type="ARBA" id="ARBA00023015"/>
    </source>
</evidence>
<keyword evidence="1" id="KW-0805">Transcription regulation</keyword>
<dbReference type="EMBL" id="CP020330">
    <property type="protein sequence ID" value="AQZ49676.1"/>
    <property type="molecule type" value="Genomic_DNA"/>
</dbReference>
<name>A0A1U9YW56_9HYPH</name>
<dbReference type="SUPFAM" id="SSF46785">
    <property type="entry name" value="Winged helix' DNA-binding domain"/>
    <property type="match status" value="1"/>
</dbReference>
<dbReference type="InterPro" id="IPR036390">
    <property type="entry name" value="WH_DNA-bd_sf"/>
</dbReference>
<dbReference type="SMART" id="SM00345">
    <property type="entry name" value="HTH_GNTR"/>
    <property type="match status" value="1"/>
</dbReference>
<dbReference type="PROSITE" id="PS50949">
    <property type="entry name" value="HTH_GNTR"/>
    <property type="match status" value="1"/>
</dbReference>
<dbReference type="GO" id="GO:0003677">
    <property type="term" value="F:DNA binding"/>
    <property type="evidence" value="ECO:0007669"/>
    <property type="project" value="UniProtKB-KW"/>
</dbReference>
<dbReference type="SMART" id="SM00895">
    <property type="entry name" value="FCD"/>
    <property type="match status" value="1"/>
</dbReference>
<dbReference type="GO" id="GO:0003700">
    <property type="term" value="F:DNA-binding transcription factor activity"/>
    <property type="evidence" value="ECO:0007669"/>
    <property type="project" value="InterPro"/>
</dbReference>
<dbReference type="InterPro" id="IPR000524">
    <property type="entry name" value="Tscrpt_reg_HTH_GntR"/>
</dbReference>
<dbReference type="Gene3D" id="1.10.10.10">
    <property type="entry name" value="Winged helix-like DNA-binding domain superfamily/Winged helix DNA-binding domain"/>
    <property type="match status" value="1"/>
</dbReference>
<dbReference type="Pfam" id="PF00392">
    <property type="entry name" value="GntR"/>
    <property type="match status" value="1"/>
</dbReference>
<dbReference type="STRING" id="1122214.Mame_00293"/>
<proteinExistence type="predicted"/>
<feature type="domain" description="HTH gntR-type" evidence="4">
    <location>
        <begin position="13"/>
        <end position="80"/>
    </location>
</feature>
<dbReference type="PANTHER" id="PTHR43537:SF39">
    <property type="entry name" value="HTH-TYPE TRANSCRIPTIONAL REGULATOR MCBR"/>
    <property type="match status" value="1"/>
</dbReference>
<evidence type="ECO:0000256" key="2">
    <source>
        <dbReference type="ARBA" id="ARBA00023125"/>
    </source>
</evidence>
<dbReference type="Gene3D" id="1.20.120.530">
    <property type="entry name" value="GntR ligand-binding domain-like"/>
    <property type="match status" value="1"/>
</dbReference>
<keyword evidence="2" id="KW-0238">DNA-binding</keyword>
<dbReference type="Pfam" id="PF07729">
    <property type="entry name" value="FCD"/>
    <property type="match status" value="1"/>
</dbReference>
<dbReference type="RefSeq" id="WP_018064712.1">
    <property type="nucleotide sequence ID" value="NZ_AQWH01000008.1"/>
</dbReference>
<keyword evidence="6" id="KW-1185">Reference proteome</keyword>
<dbReference type="AlphaFoldDB" id="A0A1U9YW56"/>
<accession>A0A1U9YW56</accession>
<organism evidence="5 6">
    <name type="scientific">Martelella mediterranea DSM 17316</name>
    <dbReference type="NCBI Taxonomy" id="1122214"/>
    <lineage>
        <taxon>Bacteria</taxon>
        <taxon>Pseudomonadati</taxon>
        <taxon>Pseudomonadota</taxon>
        <taxon>Alphaproteobacteria</taxon>
        <taxon>Hyphomicrobiales</taxon>
        <taxon>Aurantimonadaceae</taxon>
        <taxon>Martelella</taxon>
    </lineage>
</organism>
<dbReference type="PANTHER" id="PTHR43537">
    <property type="entry name" value="TRANSCRIPTIONAL REGULATOR, GNTR FAMILY"/>
    <property type="match status" value="1"/>
</dbReference>
<dbReference type="InterPro" id="IPR036388">
    <property type="entry name" value="WH-like_DNA-bd_sf"/>
</dbReference>
<keyword evidence="3" id="KW-0804">Transcription</keyword>
<reference evidence="5 6" key="1">
    <citation type="submission" date="2017-03" db="EMBL/GenBank/DDBJ databases">
        <title>Foreign affairs: Plasmid Transfer between Roseobacters and Rhizobia.</title>
        <authorList>
            <person name="Bartling P."/>
            <person name="Bunk B."/>
            <person name="Overmann J."/>
            <person name="Brinkmann H."/>
            <person name="Petersen J."/>
        </authorList>
    </citation>
    <scope>NUCLEOTIDE SEQUENCE [LARGE SCALE GENOMIC DNA]</scope>
    <source>
        <strain evidence="5 6">MACL11</strain>
    </source>
</reference>
<sequence length="228" mass="25794">MNNTGLSRISSRMTVQDGVYEQLRHALMWGQFEPEQVTTISSLAAEFGTSHMPVREALRRLAAEKGLEISRNGSARVPAVSRQRLDDLCRARTALEGLATKLATERMKTAEIEHCLALAREHEALGRDGHVHEMLRKNQEFHFAIYELSGSEILPQMIETLWLRFGPYMRMLSDLVIHQINEGTIHPYSTYHYEMIEAFRRGDAEAAAALMVKDIEATQALLQGMCPI</sequence>
<evidence type="ECO:0000313" key="6">
    <source>
        <dbReference type="Proteomes" id="UP000191135"/>
    </source>
</evidence>
<gene>
    <name evidence="5" type="primary">mcbR_1</name>
    <name evidence="5" type="ORF">Mame_00293</name>
</gene>
<evidence type="ECO:0000256" key="3">
    <source>
        <dbReference type="ARBA" id="ARBA00023163"/>
    </source>
</evidence>
<dbReference type="Proteomes" id="UP000191135">
    <property type="component" value="Chromosome"/>
</dbReference>
<dbReference type="InterPro" id="IPR011711">
    <property type="entry name" value="GntR_C"/>
</dbReference>
<evidence type="ECO:0000313" key="5">
    <source>
        <dbReference type="EMBL" id="AQZ49676.1"/>
    </source>
</evidence>
<dbReference type="eggNOG" id="COG1802">
    <property type="taxonomic scope" value="Bacteria"/>
</dbReference>
<dbReference type="KEGG" id="mmed:Mame_00293"/>
<dbReference type="OrthoDB" id="9815654at2"/>
<protein>
    <submittedName>
        <fullName evidence="5">HTH-type transcriptional regulator McbR</fullName>
    </submittedName>
</protein>
<evidence type="ECO:0000259" key="4">
    <source>
        <dbReference type="PROSITE" id="PS50949"/>
    </source>
</evidence>
<dbReference type="SUPFAM" id="SSF48008">
    <property type="entry name" value="GntR ligand-binding domain-like"/>
    <property type="match status" value="1"/>
</dbReference>